<sequence length="352" mass="39447">MLLNKKSWKLVSITLVAVLTLSLLSACGKSNEDVVATYKGGELTLEEYNIEKKVLIFLSPQYEQLAEMEDFKTYLVNQQVAFEYLSDKATDEAKEAGKKLAVDQLDQMKKQVTADQFKTMLEKAELKESDLLGYLEQVMISMEDMTRKVTDEEVKKQYDATKQDFTIVSLRHVLISLTDANQKERTKEEALKIAKEVKSKLDKGEDFATIAKKYSEDPGSVENGGLYADTPAGNWVEAFKQSAVTLPLNTISDPVETDYGYHILKVESRTETPFDKLTQVQKDAIKNSIGSSKIDEFMSNDLKDIIKKVNLPKSPEVKTDEKTTTPETGQDSTGTDTDATKNDETKTEVTTP</sequence>
<dbReference type="PROSITE" id="PS51257">
    <property type="entry name" value="PROKAR_LIPOPROTEIN"/>
    <property type="match status" value="1"/>
</dbReference>
<dbReference type="Proteomes" id="UP000077355">
    <property type="component" value="Unassembled WGS sequence"/>
</dbReference>
<dbReference type="GO" id="GO:0003755">
    <property type="term" value="F:peptidyl-prolyl cis-trans isomerase activity"/>
    <property type="evidence" value="ECO:0007669"/>
    <property type="project" value="UniProtKB-KW"/>
</dbReference>
<evidence type="ECO:0000259" key="4">
    <source>
        <dbReference type="PROSITE" id="PS50198"/>
    </source>
</evidence>
<dbReference type="InterPro" id="IPR000297">
    <property type="entry name" value="PPIase_PpiC"/>
</dbReference>
<feature type="compositionally biased region" description="Basic and acidic residues" evidence="2">
    <location>
        <begin position="338"/>
        <end position="352"/>
    </location>
</feature>
<keyword evidence="3" id="KW-0732">Signal</keyword>
<feature type="signal peptide" evidence="3">
    <location>
        <begin position="1"/>
        <end position="25"/>
    </location>
</feature>
<dbReference type="PROSITE" id="PS50198">
    <property type="entry name" value="PPIC_PPIASE_2"/>
    <property type="match status" value="1"/>
</dbReference>
<dbReference type="InterPro" id="IPR046357">
    <property type="entry name" value="PPIase_dom_sf"/>
</dbReference>
<dbReference type="SUPFAM" id="SSF54534">
    <property type="entry name" value="FKBP-like"/>
    <property type="match status" value="1"/>
</dbReference>
<keyword evidence="1" id="KW-0413">Isomerase</keyword>
<protein>
    <recommendedName>
        <fullName evidence="4">PpiC domain-containing protein</fullName>
    </recommendedName>
</protein>
<evidence type="ECO:0000313" key="5">
    <source>
        <dbReference type="EMBL" id="OAB43440.1"/>
    </source>
</evidence>
<dbReference type="Gene3D" id="3.10.50.40">
    <property type="match status" value="1"/>
</dbReference>
<comment type="caution">
    <text evidence="5">The sequence shown here is derived from an EMBL/GenBank/DDBJ whole genome shotgun (WGS) entry which is preliminary data.</text>
</comment>
<evidence type="ECO:0000313" key="6">
    <source>
        <dbReference type="Proteomes" id="UP000077355"/>
    </source>
</evidence>
<evidence type="ECO:0000256" key="2">
    <source>
        <dbReference type="SAM" id="MobiDB-lite"/>
    </source>
</evidence>
<dbReference type="InterPro" id="IPR050245">
    <property type="entry name" value="PrsA_foldase"/>
</dbReference>
<feature type="region of interest" description="Disordered" evidence="2">
    <location>
        <begin position="308"/>
        <end position="352"/>
    </location>
</feature>
<accession>A0A168LIJ9</accession>
<dbReference type="SUPFAM" id="SSF109998">
    <property type="entry name" value="Triger factor/SurA peptide-binding domain-like"/>
    <property type="match status" value="1"/>
</dbReference>
<dbReference type="Pfam" id="PF13616">
    <property type="entry name" value="Rotamase_3"/>
    <property type="match status" value="1"/>
</dbReference>
<feature type="compositionally biased region" description="Polar residues" evidence="2">
    <location>
        <begin position="325"/>
        <end position="337"/>
    </location>
</feature>
<feature type="compositionally biased region" description="Basic and acidic residues" evidence="2">
    <location>
        <begin position="315"/>
        <end position="324"/>
    </location>
</feature>
<keyword evidence="1" id="KW-0697">Rotamase</keyword>
<feature type="chain" id="PRO_5039111573" description="PpiC domain-containing protein" evidence="3">
    <location>
        <begin position="26"/>
        <end position="352"/>
    </location>
</feature>
<keyword evidence="6" id="KW-1185">Reference proteome</keyword>
<dbReference type="PANTHER" id="PTHR47245">
    <property type="entry name" value="PEPTIDYLPROLYL ISOMERASE"/>
    <property type="match status" value="1"/>
</dbReference>
<reference evidence="5 6" key="1">
    <citation type="submission" date="2016-03" db="EMBL/GenBank/DDBJ databases">
        <title>Draft genome sequence of Paenibacillus antarcticus CECT 5836.</title>
        <authorList>
            <person name="Shin S.-K."/>
            <person name="Yi H."/>
        </authorList>
    </citation>
    <scope>NUCLEOTIDE SEQUENCE [LARGE SCALE GENOMIC DNA]</scope>
    <source>
        <strain evidence="5 6">CECT 5836</strain>
    </source>
</reference>
<dbReference type="OrthoDB" id="14196at2"/>
<dbReference type="PANTHER" id="PTHR47245:SF2">
    <property type="entry name" value="PEPTIDYL-PROLYL CIS-TRANS ISOMERASE HP_0175-RELATED"/>
    <property type="match status" value="1"/>
</dbReference>
<evidence type="ECO:0000256" key="1">
    <source>
        <dbReference type="PROSITE-ProRule" id="PRU00278"/>
    </source>
</evidence>
<dbReference type="InterPro" id="IPR027304">
    <property type="entry name" value="Trigger_fact/SurA_dom_sf"/>
</dbReference>
<dbReference type="RefSeq" id="WP_068651609.1">
    <property type="nucleotide sequence ID" value="NZ_CP043611.1"/>
</dbReference>
<feature type="domain" description="PpiC" evidence="4">
    <location>
        <begin position="168"/>
        <end position="268"/>
    </location>
</feature>
<dbReference type="AlphaFoldDB" id="A0A168LIJ9"/>
<evidence type="ECO:0000256" key="3">
    <source>
        <dbReference type="SAM" id="SignalP"/>
    </source>
</evidence>
<dbReference type="EMBL" id="LVJI01000028">
    <property type="protein sequence ID" value="OAB43440.1"/>
    <property type="molecule type" value="Genomic_DNA"/>
</dbReference>
<name>A0A168LIJ9_9BACL</name>
<gene>
    <name evidence="5" type="ORF">PBAT_18295</name>
</gene>
<organism evidence="5 6">
    <name type="scientific">Paenibacillus antarcticus</name>
    <dbReference type="NCBI Taxonomy" id="253703"/>
    <lineage>
        <taxon>Bacteria</taxon>
        <taxon>Bacillati</taxon>
        <taxon>Bacillota</taxon>
        <taxon>Bacilli</taxon>
        <taxon>Bacillales</taxon>
        <taxon>Paenibacillaceae</taxon>
        <taxon>Paenibacillus</taxon>
    </lineage>
</organism>
<proteinExistence type="predicted"/>